<evidence type="ECO:0000256" key="8">
    <source>
        <dbReference type="SAM" id="Coils"/>
    </source>
</evidence>
<protein>
    <recommendedName>
        <fullName evidence="3">histidine kinase</fullName>
        <ecNumber evidence="3">2.7.13.3</ecNumber>
    </recommendedName>
</protein>
<dbReference type="PANTHER" id="PTHR43047:SF72">
    <property type="entry name" value="OSMOSENSING HISTIDINE PROTEIN KINASE SLN1"/>
    <property type="match status" value="1"/>
</dbReference>
<proteinExistence type="predicted"/>
<dbReference type="GO" id="GO:0006355">
    <property type="term" value="P:regulation of DNA-templated transcription"/>
    <property type="evidence" value="ECO:0007669"/>
    <property type="project" value="InterPro"/>
</dbReference>
<dbReference type="InterPro" id="IPR013767">
    <property type="entry name" value="PAS_fold"/>
</dbReference>
<comment type="subcellular location">
    <subcellularLocation>
        <location evidence="2">Cell membrane</location>
    </subcellularLocation>
</comment>
<evidence type="ECO:0000313" key="12">
    <source>
        <dbReference type="EMBL" id="TCK27002.1"/>
    </source>
</evidence>
<dbReference type="PROSITE" id="PS50112">
    <property type="entry name" value="PAS"/>
    <property type="match status" value="1"/>
</dbReference>
<dbReference type="RefSeq" id="WP_132425106.1">
    <property type="nucleotide sequence ID" value="NZ_SMFZ01000001.1"/>
</dbReference>
<dbReference type="SUPFAM" id="SSF47384">
    <property type="entry name" value="Homodimeric domain of signal transducing histidine kinase"/>
    <property type="match status" value="1"/>
</dbReference>
<dbReference type="InterPro" id="IPR029016">
    <property type="entry name" value="GAF-like_dom_sf"/>
</dbReference>
<evidence type="ECO:0000256" key="4">
    <source>
        <dbReference type="ARBA" id="ARBA00022553"/>
    </source>
</evidence>
<dbReference type="PRINTS" id="PR00344">
    <property type="entry name" value="BCTRLSENSOR"/>
</dbReference>
<keyword evidence="5" id="KW-0808">Transferase</keyword>
<dbReference type="NCBIfam" id="TIGR00229">
    <property type="entry name" value="sensory_box"/>
    <property type="match status" value="1"/>
</dbReference>
<dbReference type="SMART" id="SM00065">
    <property type="entry name" value="GAF"/>
    <property type="match status" value="1"/>
</dbReference>
<keyword evidence="7" id="KW-0902">Two-component regulatory system</keyword>
<organism evidence="12 13">
    <name type="scientific">Pseudonocardia endophytica</name>
    <dbReference type="NCBI Taxonomy" id="401976"/>
    <lineage>
        <taxon>Bacteria</taxon>
        <taxon>Bacillati</taxon>
        <taxon>Actinomycetota</taxon>
        <taxon>Actinomycetes</taxon>
        <taxon>Pseudonocardiales</taxon>
        <taxon>Pseudonocardiaceae</taxon>
        <taxon>Pseudonocardia</taxon>
    </lineage>
</organism>
<feature type="domain" description="PAS" evidence="10">
    <location>
        <begin position="187"/>
        <end position="232"/>
    </location>
</feature>
<dbReference type="Pfam" id="PF00989">
    <property type="entry name" value="PAS"/>
    <property type="match status" value="1"/>
</dbReference>
<gene>
    <name evidence="12" type="ORF">EV378_2852</name>
</gene>
<name>A0A4R1I9Q2_PSEEN</name>
<keyword evidence="6" id="KW-0418">Kinase</keyword>
<dbReference type="OrthoDB" id="340764at2"/>
<dbReference type="Gene3D" id="3.30.450.40">
    <property type="match status" value="1"/>
</dbReference>
<dbReference type="EMBL" id="SMFZ01000001">
    <property type="protein sequence ID" value="TCK27002.1"/>
    <property type="molecule type" value="Genomic_DNA"/>
</dbReference>
<dbReference type="InterPro" id="IPR003661">
    <property type="entry name" value="HisK_dim/P_dom"/>
</dbReference>
<comment type="caution">
    <text evidence="12">The sequence shown here is derived from an EMBL/GenBank/DDBJ whole genome shotgun (WGS) entry which is preliminary data.</text>
</comment>
<keyword evidence="4" id="KW-0597">Phosphoprotein</keyword>
<dbReference type="PROSITE" id="PS50113">
    <property type="entry name" value="PAC"/>
    <property type="match status" value="1"/>
</dbReference>
<dbReference type="GO" id="GO:0000155">
    <property type="term" value="F:phosphorelay sensor kinase activity"/>
    <property type="evidence" value="ECO:0007669"/>
    <property type="project" value="InterPro"/>
</dbReference>
<dbReference type="InterPro" id="IPR004358">
    <property type="entry name" value="Sig_transdc_His_kin-like_C"/>
</dbReference>
<dbReference type="InterPro" id="IPR036097">
    <property type="entry name" value="HisK_dim/P_sf"/>
</dbReference>
<dbReference type="InterPro" id="IPR005467">
    <property type="entry name" value="His_kinase_dom"/>
</dbReference>
<feature type="domain" description="PAC" evidence="11">
    <location>
        <begin position="251"/>
        <end position="303"/>
    </location>
</feature>
<dbReference type="Gene3D" id="3.30.450.20">
    <property type="entry name" value="PAS domain"/>
    <property type="match status" value="1"/>
</dbReference>
<dbReference type="SMART" id="SM00388">
    <property type="entry name" value="HisKA"/>
    <property type="match status" value="1"/>
</dbReference>
<dbReference type="PROSITE" id="PS50109">
    <property type="entry name" value="HIS_KIN"/>
    <property type="match status" value="1"/>
</dbReference>
<evidence type="ECO:0000256" key="6">
    <source>
        <dbReference type="ARBA" id="ARBA00022777"/>
    </source>
</evidence>
<dbReference type="SMART" id="SM00387">
    <property type="entry name" value="HATPase_c"/>
    <property type="match status" value="1"/>
</dbReference>
<dbReference type="SUPFAM" id="SSF55874">
    <property type="entry name" value="ATPase domain of HSP90 chaperone/DNA topoisomerase II/histidine kinase"/>
    <property type="match status" value="1"/>
</dbReference>
<dbReference type="Gene3D" id="1.10.287.130">
    <property type="match status" value="1"/>
</dbReference>
<dbReference type="GO" id="GO:0005886">
    <property type="term" value="C:plasma membrane"/>
    <property type="evidence" value="ECO:0007669"/>
    <property type="project" value="UniProtKB-SubCell"/>
</dbReference>
<dbReference type="CDD" id="cd00130">
    <property type="entry name" value="PAS"/>
    <property type="match status" value="1"/>
</dbReference>
<dbReference type="PANTHER" id="PTHR43047">
    <property type="entry name" value="TWO-COMPONENT HISTIDINE PROTEIN KINASE"/>
    <property type="match status" value="1"/>
</dbReference>
<feature type="domain" description="Histidine kinase" evidence="9">
    <location>
        <begin position="327"/>
        <end position="541"/>
    </location>
</feature>
<dbReference type="Gene3D" id="3.30.565.10">
    <property type="entry name" value="Histidine kinase-like ATPase, C-terminal domain"/>
    <property type="match status" value="1"/>
</dbReference>
<dbReference type="InterPro" id="IPR003594">
    <property type="entry name" value="HATPase_dom"/>
</dbReference>
<feature type="coiled-coil region" evidence="8">
    <location>
        <begin position="288"/>
        <end position="315"/>
    </location>
</feature>
<dbReference type="InterPro" id="IPR000700">
    <property type="entry name" value="PAS-assoc_C"/>
</dbReference>
<dbReference type="InterPro" id="IPR035965">
    <property type="entry name" value="PAS-like_dom_sf"/>
</dbReference>
<evidence type="ECO:0000256" key="2">
    <source>
        <dbReference type="ARBA" id="ARBA00004236"/>
    </source>
</evidence>
<evidence type="ECO:0000256" key="7">
    <source>
        <dbReference type="ARBA" id="ARBA00023012"/>
    </source>
</evidence>
<dbReference type="Pfam" id="PF01590">
    <property type="entry name" value="GAF"/>
    <property type="match status" value="1"/>
</dbReference>
<dbReference type="Pfam" id="PF00512">
    <property type="entry name" value="HisKA"/>
    <property type="match status" value="1"/>
</dbReference>
<dbReference type="Proteomes" id="UP000295560">
    <property type="component" value="Unassembled WGS sequence"/>
</dbReference>
<evidence type="ECO:0000313" key="13">
    <source>
        <dbReference type="Proteomes" id="UP000295560"/>
    </source>
</evidence>
<accession>A0A4R1I9Q2</accession>
<evidence type="ECO:0000256" key="3">
    <source>
        <dbReference type="ARBA" id="ARBA00012438"/>
    </source>
</evidence>
<reference evidence="12 13" key="1">
    <citation type="submission" date="2019-03" db="EMBL/GenBank/DDBJ databases">
        <title>Sequencing the genomes of 1000 actinobacteria strains.</title>
        <authorList>
            <person name="Klenk H.-P."/>
        </authorList>
    </citation>
    <scope>NUCLEOTIDE SEQUENCE [LARGE SCALE GENOMIC DNA]</scope>
    <source>
        <strain evidence="12 13">DSM 44969</strain>
    </source>
</reference>
<dbReference type="SMART" id="SM00091">
    <property type="entry name" value="PAS"/>
    <property type="match status" value="1"/>
</dbReference>
<dbReference type="SUPFAM" id="SSF55781">
    <property type="entry name" value="GAF domain-like"/>
    <property type="match status" value="1"/>
</dbReference>
<evidence type="ECO:0000256" key="5">
    <source>
        <dbReference type="ARBA" id="ARBA00022679"/>
    </source>
</evidence>
<dbReference type="EC" id="2.7.13.3" evidence="3"/>
<dbReference type="SUPFAM" id="SSF55785">
    <property type="entry name" value="PYP-like sensor domain (PAS domain)"/>
    <property type="match status" value="1"/>
</dbReference>
<keyword evidence="8" id="KW-0175">Coiled coil</keyword>
<evidence type="ECO:0000256" key="1">
    <source>
        <dbReference type="ARBA" id="ARBA00000085"/>
    </source>
</evidence>
<evidence type="ECO:0000259" key="9">
    <source>
        <dbReference type="PROSITE" id="PS50109"/>
    </source>
</evidence>
<comment type="catalytic activity">
    <reaction evidence="1">
        <text>ATP + protein L-histidine = ADP + protein N-phospho-L-histidine.</text>
        <dbReference type="EC" id="2.7.13.3"/>
    </reaction>
</comment>
<evidence type="ECO:0000259" key="11">
    <source>
        <dbReference type="PROSITE" id="PS50113"/>
    </source>
</evidence>
<dbReference type="InterPro" id="IPR000014">
    <property type="entry name" value="PAS"/>
</dbReference>
<dbReference type="Pfam" id="PF02518">
    <property type="entry name" value="HATPase_c"/>
    <property type="match status" value="1"/>
</dbReference>
<dbReference type="GO" id="GO:0009927">
    <property type="term" value="F:histidine phosphotransfer kinase activity"/>
    <property type="evidence" value="ECO:0007669"/>
    <property type="project" value="TreeGrafter"/>
</dbReference>
<dbReference type="CDD" id="cd00082">
    <property type="entry name" value="HisKA"/>
    <property type="match status" value="1"/>
</dbReference>
<dbReference type="AlphaFoldDB" id="A0A4R1I9Q2"/>
<evidence type="ECO:0000259" key="10">
    <source>
        <dbReference type="PROSITE" id="PS50112"/>
    </source>
</evidence>
<keyword evidence="13" id="KW-1185">Reference proteome</keyword>
<sequence>MSVAGTAFDLDHADSVALLDRQTEMLERIAAGAALSEILTGIATSLEELVPGSRCSVLLLDAVFGTLHHGAAPSLPTAYSACIDGMSIGDNAGSCGTAAYLERPVVAEDITTDPRWEAYRELATPHGLRSCWSSPILSRTGVLGTFAVYHDRTHRPTPREERLVERLTHLASVAIDHSGLYGALSESEERFRRAFEDSATGMALTTTDGVTTRVNRALRELFDLSDEELIGRPLDELLTRVADTGPVGDGTSYEARAWRPDGAELELAVAVSEVRGADGEAVYLSVNVLDLTQRRAAQRERLARHEAEVARSAAEAASRAKSDFVSALGHELRTPLQAITGFTELLGTLNLPAERAVAAREHIAGAAQHILSLVDDVLDVARIEEGALPLSVVDVGTDAAVGEVLDLLSPLAHGRSVELARGGPPLAVLADERRLRQVLINLVGNGVRYNRPGGRVDVTCAEAGDSVTVTVADTGRGIHADRLSRLFVPFDRLEADDEADPGVGLGLPLARGLVGAMDGTLEVTSEIGVGTTVVVTLPRSPGD</sequence>
<dbReference type="InterPro" id="IPR003018">
    <property type="entry name" value="GAF"/>
</dbReference>
<dbReference type="InterPro" id="IPR036890">
    <property type="entry name" value="HATPase_C_sf"/>
</dbReference>